<evidence type="ECO:0000313" key="2">
    <source>
        <dbReference type="EMBL" id="VDL89349.1"/>
    </source>
</evidence>
<evidence type="ECO:0000313" key="3">
    <source>
        <dbReference type="Proteomes" id="UP000275846"/>
    </source>
</evidence>
<protein>
    <submittedName>
        <fullName evidence="4">Endo/exonuclease/phosphatase domain-containing protein</fullName>
    </submittedName>
</protein>
<dbReference type="Proteomes" id="UP000275846">
    <property type="component" value="Unassembled WGS sequence"/>
</dbReference>
<evidence type="ECO:0000313" key="4">
    <source>
        <dbReference type="WBParaSite" id="SSLN_0000306401-mRNA-1"/>
    </source>
</evidence>
<reference evidence="2 3" key="2">
    <citation type="submission" date="2018-11" db="EMBL/GenBank/DDBJ databases">
        <authorList>
            <consortium name="Pathogen Informatics"/>
        </authorList>
    </citation>
    <scope>NUCLEOTIDE SEQUENCE [LARGE SCALE GENOMIC DNA]</scope>
    <source>
        <strain evidence="2 3">NST_G2</strain>
    </source>
</reference>
<gene>
    <name evidence="2" type="ORF">SSLN_LOCUS2964</name>
</gene>
<organism evidence="4">
    <name type="scientific">Schistocephalus solidus</name>
    <name type="common">Tapeworm</name>
    <dbReference type="NCBI Taxonomy" id="70667"/>
    <lineage>
        <taxon>Eukaryota</taxon>
        <taxon>Metazoa</taxon>
        <taxon>Spiralia</taxon>
        <taxon>Lophotrochozoa</taxon>
        <taxon>Platyhelminthes</taxon>
        <taxon>Cestoda</taxon>
        <taxon>Eucestoda</taxon>
        <taxon>Diphyllobothriidea</taxon>
        <taxon>Diphyllobothriidae</taxon>
        <taxon>Schistocephalus</taxon>
    </lineage>
</organism>
<dbReference type="WBParaSite" id="SSLN_0000306401-mRNA-1">
    <property type="protein sequence ID" value="SSLN_0000306401-mRNA-1"/>
    <property type="gene ID" value="SSLN_0000306401"/>
</dbReference>
<dbReference type="AlphaFoldDB" id="A0A183SFG6"/>
<proteinExistence type="predicted"/>
<sequence length="222" mass="25238">MVIVSSPAASMRTRTTLNARPKCRDPLLGQGHTPSPAEEEEEYVHEYEYEEKEYEEYEGYEYEEYEEYEYEETEYEEYEEYDETRFSEQGQMEEVRAGYTFWSSRPKAERRDAGVAFAIRNDIVGLLPCLPKGSNDHMISLRQPLRETSSPPSSVPTPPPNAAKDKVHKDLLALLAIVSMVDKLIVLGDINARVGTDRASWRGALGPHGIGSRNDNGLLLRT</sequence>
<reference evidence="4" key="1">
    <citation type="submission" date="2016-06" db="UniProtKB">
        <authorList>
            <consortium name="WormBaseParasite"/>
        </authorList>
    </citation>
    <scope>IDENTIFICATION</scope>
</reference>
<name>A0A183SFG6_SCHSO</name>
<evidence type="ECO:0000256" key="1">
    <source>
        <dbReference type="SAM" id="MobiDB-lite"/>
    </source>
</evidence>
<dbReference type="OrthoDB" id="10030815at2759"/>
<accession>A0A183SFG6</accession>
<feature type="compositionally biased region" description="Acidic residues" evidence="1">
    <location>
        <begin position="37"/>
        <end position="50"/>
    </location>
</feature>
<dbReference type="EMBL" id="UYSU01032390">
    <property type="protein sequence ID" value="VDL89349.1"/>
    <property type="molecule type" value="Genomic_DNA"/>
</dbReference>
<keyword evidence="3" id="KW-1185">Reference proteome</keyword>
<feature type="region of interest" description="Disordered" evidence="1">
    <location>
        <begin position="1"/>
        <end position="50"/>
    </location>
</feature>